<sequence>MVARSIGTFFLVETGVSIKPYKKVPSGTFFALSPLLLICLKRPL</sequence>
<evidence type="ECO:0000313" key="2">
    <source>
        <dbReference type="Proteomes" id="UP000028252"/>
    </source>
</evidence>
<dbReference type="EMBL" id="JMQN01000030">
    <property type="protein sequence ID" value="KEA63662.1"/>
    <property type="molecule type" value="Genomic_DNA"/>
</dbReference>
<dbReference type="Proteomes" id="UP000028252">
    <property type="component" value="Unassembled WGS sequence"/>
</dbReference>
<keyword evidence="2" id="KW-1185">Reference proteome</keyword>
<accession>A0A081FYQ7</accession>
<protein>
    <submittedName>
        <fullName evidence="1">Uncharacterized protein</fullName>
    </submittedName>
</protein>
<organism evidence="1 2">
    <name type="scientific">Marinobacterium lacunae</name>
    <dbReference type="NCBI Taxonomy" id="1232683"/>
    <lineage>
        <taxon>Bacteria</taxon>
        <taxon>Pseudomonadati</taxon>
        <taxon>Pseudomonadota</taxon>
        <taxon>Gammaproteobacteria</taxon>
        <taxon>Oceanospirillales</taxon>
        <taxon>Oceanospirillaceae</taxon>
        <taxon>Marinobacterium</taxon>
    </lineage>
</organism>
<reference evidence="1 2" key="1">
    <citation type="submission" date="2014-04" db="EMBL/GenBank/DDBJ databases">
        <title>Marinobacterium kochiensis sp. nov., isolated from sediment sample collected from Kochi backwaters in Kerala, India.</title>
        <authorList>
            <person name="Singh A."/>
            <person name="Pinnaka A.K."/>
        </authorList>
    </citation>
    <scope>NUCLEOTIDE SEQUENCE [LARGE SCALE GENOMIC DNA]</scope>
    <source>
        <strain evidence="1 2">AK27</strain>
    </source>
</reference>
<comment type="caution">
    <text evidence="1">The sequence shown here is derived from an EMBL/GenBank/DDBJ whole genome shotgun (WGS) entry which is preliminary data.</text>
</comment>
<dbReference type="AlphaFoldDB" id="A0A081FYQ7"/>
<dbReference type="PATRIC" id="fig|1232683.4.peg.2077"/>
<proteinExistence type="predicted"/>
<evidence type="ECO:0000313" key="1">
    <source>
        <dbReference type="EMBL" id="KEA63662.1"/>
    </source>
</evidence>
<gene>
    <name evidence="1" type="ORF">ADIMK_2118</name>
</gene>
<dbReference type="STRING" id="1232683.ADIMK_2118"/>
<name>A0A081FYQ7_9GAMM</name>